<accession>A0ACA9MHG7</accession>
<gene>
    <name evidence="1" type="ORF">ACOLOM_LOCUS6387</name>
</gene>
<dbReference type="Proteomes" id="UP000789525">
    <property type="component" value="Unassembled WGS sequence"/>
</dbReference>
<evidence type="ECO:0000313" key="1">
    <source>
        <dbReference type="EMBL" id="CAG8592856.1"/>
    </source>
</evidence>
<reference evidence="1" key="1">
    <citation type="submission" date="2021-06" db="EMBL/GenBank/DDBJ databases">
        <authorList>
            <person name="Kallberg Y."/>
            <person name="Tangrot J."/>
            <person name="Rosling A."/>
        </authorList>
    </citation>
    <scope>NUCLEOTIDE SEQUENCE</scope>
    <source>
        <strain evidence="1">CL356</strain>
    </source>
</reference>
<sequence length="139" mass="15738">MEDVKPTTSIPTSAPFNWWDLLPLVEEPRRRAKAHWTPKGIIMAHPTKPLILHYPNPPNTSESKQLPSHRRIFENDAFSAAKVLSVDSSGDLVFAYFPSSNGSNAGACCIWENMQLKEFWTAEQGEAIIECWWLGEARQ</sequence>
<dbReference type="EMBL" id="CAJVPT010013096">
    <property type="protein sequence ID" value="CAG8592856.1"/>
    <property type="molecule type" value="Genomic_DNA"/>
</dbReference>
<comment type="caution">
    <text evidence="1">The sequence shown here is derived from an EMBL/GenBank/DDBJ whole genome shotgun (WGS) entry which is preliminary data.</text>
</comment>
<keyword evidence="2" id="KW-1185">Reference proteome</keyword>
<feature type="non-terminal residue" evidence="1">
    <location>
        <position position="139"/>
    </location>
</feature>
<name>A0ACA9MHG7_9GLOM</name>
<evidence type="ECO:0000313" key="2">
    <source>
        <dbReference type="Proteomes" id="UP000789525"/>
    </source>
</evidence>
<protein>
    <submittedName>
        <fullName evidence="1">12138_t:CDS:1</fullName>
    </submittedName>
</protein>
<organism evidence="1 2">
    <name type="scientific">Acaulospora colombiana</name>
    <dbReference type="NCBI Taxonomy" id="27376"/>
    <lineage>
        <taxon>Eukaryota</taxon>
        <taxon>Fungi</taxon>
        <taxon>Fungi incertae sedis</taxon>
        <taxon>Mucoromycota</taxon>
        <taxon>Glomeromycotina</taxon>
        <taxon>Glomeromycetes</taxon>
        <taxon>Diversisporales</taxon>
        <taxon>Acaulosporaceae</taxon>
        <taxon>Acaulospora</taxon>
    </lineage>
</organism>
<proteinExistence type="predicted"/>